<dbReference type="PANTHER" id="PTHR11819:SF195">
    <property type="entry name" value="SODIUM_GLUCOSE COTRANSPORTER 4"/>
    <property type="match status" value="1"/>
</dbReference>
<dbReference type="PROSITE" id="PS00457">
    <property type="entry name" value="NA_SOLUT_SYMP_2"/>
    <property type="match status" value="1"/>
</dbReference>
<feature type="transmembrane region" description="Helical" evidence="7">
    <location>
        <begin position="123"/>
        <end position="150"/>
    </location>
</feature>
<feature type="transmembrane region" description="Helical" evidence="7">
    <location>
        <begin position="12"/>
        <end position="31"/>
    </location>
</feature>
<evidence type="ECO:0000313" key="9">
    <source>
        <dbReference type="RefSeq" id="XP_006822359.1"/>
    </source>
</evidence>
<dbReference type="PROSITE" id="PS50283">
    <property type="entry name" value="NA_SOLUT_SYMP_3"/>
    <property type="match status" value="1"/>
</dbReference>
<comment type="subcellular location">
    <subcellularLocation>
        <location evidence="1">Membrane</location>
        <topology evidence="1">Multi-pass membrane protein</topology>
    </subcellularLocation>
</comment>
<evidence type="ECO:0000256" key="3">
    <source>
        <dbReference type="ARBA" id="ARBA00022692"/>
    </source>
</evidence>
<dbReference type="RefSeq" id="XP_006822359.1">
    <property type="nucleotide sequence ID" value="XM_006822296.1"/>
</dbReference>
<dbReference type="Pfam" id="PF00474">
    <property type="entry name" value="SSF"/>
    <property type="match status" value="2"/>
</dbReference>
<evidence type="ECO:0000256" key="1">
    <source>
        <dbReference type="ARBA" id="ARBA00004141"/>
    </source>
</evidence>
<dbReference type="InterPro" id="IPR001734">
    <property type="entry name" value="Na/solute_symporter"/>
</dbReference>
<protein>
    <submittedName>
        <fullName evidence="9">Sodium/glucose cotransporter 4-like</fullName>
    </submittedName>
</protein>
<feature type="transmembrane region" description="Helical" evidence="7">
    <location>
        <begin position="217"/>
        <end position="235"/>
    </location>
</feature>
<comment type="similarity">
    <text evidence="2 6">Belongs to the sodium:solute symporter (SSF) (TC 2.A.21) family.</text>
</comment>
<dbReference type="Gene3D" id="1.20.1730.10">
    <property type="entry name" value="Sodium/glucose cotransporter"/>
    <property type="match status" value="2"/>
</dbReference>
<sequence length="548" mass="61180">MLETAKLATWDIVVIVFYFVFVLAVGLWATVKSMRGTMQGYFLAGRAMLWWPVGASLFASNIGSEHFIGLAGTGAASGVAVGAYEFNAMFLLLMLGWVFLPVYMASGVNMYAGALFINLALGWNMYLAIVTLLLITAVYTVLGGLTAVIYTDAAQTLIMLVGAFVLMVLAFIEVPYKELQVAYFDAIPNSTLYGNTTCGVPNSDAFHIFRDPVTSDLPWPGMIFGISISSLWYWCTDQSVSLPIMHLVFGCTNIAYPSLVLDIMPVGLRGLMLAVMMSALMSSLTSIFNSSSTIFTVDIYKRIRKKASERELLIVGRLFVIFMVVVSILWMPIIQAAQGGRLFDYIQSITSYLAPPICAIYVLAVAWWRINEKGAFWGLMIGLAIGMTRLVLDFVYPGPACGEEDTRPSIVGDVHFLYFGIILFVIVLICTTVISLLTKPIDRNRLHRLTFDTRFSRAERDDQSLSEFAVEEKDNNTMEIEEPESKRTASDMCWDLMCGTTQKQTAEERKEQEKRNTDIRETKRNKIIVNVNAILLMAVSIFLWGFYY</sequence>
<keyword evidence="4 7" id="KW-1133">Transmembrane helix</keyword>
<feature type="transmembrane region" description="Helical" evidence="7">
    <location>
        <begin position="416"/>
        <end position="438"/>
    </location>
</feature>
<organism evidence="8 9">
    <name type="scientific">Saccoglossus kowalevskii</name>
    <name type="common">Acorn worm</name>
    <dbReference type="NCBI Taxonomy" id="10224"/>
    <lineage>
        <taxon>Eukaryota</taxon>
        <taxon>Metazoa</taxon>
        <taxon>Hemichordata</taxon>
        <taxon>Enteropneusta</taxon>
        <taxon>Harrimaniidae</taxon>
        <taxon>Saccoglossus</taxon>
    </lineage>
</organism>
<dbReference type="InterPro" id="IPR038377">
    <property type="entry name" value="Na/Glc_symporter_sf"/>
</dbReference>
<feature type="transmembrane region" description="Helical" evidence="7">
    <location>
        <begin position="527"/>
        <end position="547"/>
    </location>
</feature>
<feature type="transmembrane region" description="Helical" evidence="7">
    <location>
        <begin position="247"/>
        <end position="268"/>
    </location>
</feature>
<accession>A0ABM0MQR8</accession>
<reference evidence="9" key="1">
    <citation type="submission" date="2025-08" db="UniProtKB">
        <authorList>
            <consortium name="RefSeq"/>
        </authorList>
    </citation>
    <scope>IDENTIFICATION</scope>
    <source>
        <tissue evidence="9">Testes</tissue>
    </source>
</reference>
<feature type="transmembrane region" description="Helical" evidence="7">
    <location>
        <begin position="312"/>
        <end position="333"/>
    </location>
</feature>
<evidence type="ECO:0000256" key="4">
    <source>
        <dbReference type="ARBA" id="ARBA00022989"/>
    </source>
</evidence>
<feature type="transmembrane region" description="Helical" evidence="7">
    <location>
        <begin position="91"/>
        <end position="117"/>
    </location>
</feature>
<dbReference type="Proteomes" id="UP000694865">
    <property type="component" value="Unplaced"/>
</dbReference>
<name>A0ABM0MQR8_SACKO</name>
<evidence type="ECO:0000256" key="7">
    <source>
        <dbReference type="SAM" id="Phobius"/>
    </source>
</evidence>
<feature type="transmembrane region" description="Helical" evidence="7">
    <location>
        <begin position="274"/>
        <end position="300"/>
    </location>
</feature>
<dbReference type="GeneID" id="100371639"/>
<evidence type="ECO:0000256" key="2">
    <source>
        <dbReference type="ARBA" id="ARBA00006434"/>
    </source>
</evidence>
<dbReference type="InterPro" id="IPR018212">
    <property type="entry name" value="Na/solute_symporter_CS"/>
</dbReference>
<proteinExistence type="inferred from homology"/>
<feature type="transmembrane region" description="Helical" evidence="7">
    <location>
        <begin position="375"/>
        <end position="396"/>
    </location>
</feature>
<keyword evidence="5 7" id="KW-0472">Membrane</keyword>
<evidence type="ECO:0000256" key="6">
    <source>
        <dbReference type="RuleBase" id="RU362091"/>
    </source>
</evidence>
<feature type="transmembrane region" description="Helical" evidence="7">
    <location>
        <begin position="157"/>
        <end position="176"/>
    </location>
</feature>
<evidence type="ECO:0000313" key="8">
    <source>
        <dbReference type="Proteomes" id="UP000694865"/>
    </source>
</evidence>
<feature type="transmembrane region" description="Helical" evidence="7">
    <location>
        <begin position="66"/>
        <end position="84"/>
    </location>
</feature>
<keyword evidence="8" id="KW-1185">Reference proteome</keyword>
<evidence type="ECO:0000256" key="5">
    <source>
        <dbReference type="ARBA" id="ARBA00023136"/>
    </source>
</evidence>
<dbReference type="PANTHER" id="PTHR11819">
    <property type="entry name" value="SOLUTE CARRIER FAMILY 5"/>
    <property type="match status" value="1"/>
</dbReference>
<keyword evidence="3 7" id="KW-0812">Transmembrane</keyword>
<feature type="transmembrane region" description="Helical" evidence="7">
    <location>
        <begin position="345"/>
        <end position="368"/>
    </location>
</feature>
<gene>
    <name evidence="9" type="primary">LOC100371639</name>
</gene>